<evidence type="ECO:0000313" key="2">
    <source>
        <dbReference type="EMBL" id="KYC35521.1"/>
    </source>
</evidence>
<dbReference type="OrthoDB" id="516125at2"/>
<feature type="coiled-coil region" evidence="1">
    <location>
        <begin position="38"/>
        <end position="87"/>
    </location>
</feature>
<sequence>MTNAGQPPQPQSIEERLTRLETLFANVGETVVGHDATIDVLVANIQQLTENLNNLGEQTNRNINNLAEQAAQDRQQAAIDRQNFRNEIRQIWEYLRDRFGWQQPTLTSQHQEN</sequence>
<dbReference type="RefSeq" id="WP_017748935.1">
    <property type="nucleotide sequence ID" value="NZ_KQ976354.1"/>
</dbReference>
<proteinExistence type="predicted"/>
<keyword evidence="1" id="KW-0175">Coiled coil</keyword>
<evidence type="ECO:0000313" key="3">
    <source>
        <dbReference type="Proteomes" id="UP000076925"/>
    </source>
</evidence>
<accession>A0A139WSW5</accession>
<comment type="caution">
    <text evidence="2">The sequence shown here is derived from an EMBL/GenBank/DDBJ whole genome shotgun (WGS) entry which is preliminary data.</text>
</comment>
<dbReference type="Proteomes" id="UP000076925">
    <property type="component" value="Unassembled WGS sequence"/>
</dbReference>
<keyword evidence="3" id="KW-1185">Reference proteome</keyword>
<organism evidence="2 3">
    <name type="scientific">Scytonema hofmannii PCC 7110</name>
    <dbReference type="NCBI Taxonomy" id="128403"/>
    <lineage>
        <taxon>Bacteria</taxon>
        <taxon>Bacillati</taxon>
        <taxon>Cyanobacteriota</taxon>
        <taxon>Cyanophyceae</taxon>
        <taxon>Nostocales</taxon>
        <taxon>Scytonemataceae</taxon>
        <taxon>Scytonema</taxon>
    </lineage>
</organism>
<evidence type="ECO:0000256" key="1">
    <source>
        <dbReference type="SAM" id="Coils"/>
    </source>
</evidence>
<dbReference type="STRING" id="128403.WA1_06760"/>
<reference evidence="2 3" key="1">
    <citation type="journal article" date="2013" name="Genome Biol. Evol.">
        <title>Genomes of Stigonematalean cyanobacteria (subsection V) and the evolution of oxygenic photosynthesis from prokaryotes to plastids.</title>
        <authorList>
            <person name="Dagan T."/>
            <person name="Roettger M."/>
            <person name="Stucken K."/>
            <person name="Landan G."/>
            <person name="Koch R."/>
            <person name="Major P."/>
            <person name="Gould S.B."/>
            <person name="Goremykin V.V."/>
            <person name="Rippka R."/>
            <person name="Tandeau de Marsac N."/>
            <person name="Gugger M."/>
            <person name="Lockhart P.J."/>
            <person name="Allen J.F."/>
            <person name="Brune I."/>
            <person name="Maus I."/>
            <person name="Puhler A."/>
            <person name="Martin W.F."/>
        </authorList>
    </citation>
    <scope>NUCLEOTIDE SEQUENCE [LARGE SCALE GENOMIC DNA]</scope>
    <source>
        <strain evidence="2 3">PCC 7110</strain>
    </source>
</reference>
<gene>
    <name evidence="2" type="ORF">WA1_06760</name>
</gene>
<name>A0A139WSW5_9CYAN</name>
<protein>
    <submittedName>
        <fullName evidence="2">Uncharacterized protein</fullName>
    </submittedName>
</protein>
<dbReference type="EMBL" id="ANNX02000051">
    <property type="protein sequence ID" value="KYC35521.1"/>
    <property type="molecule type" value="Genomic_DNA"/>
</dbReference>
<dbReference type="AlphaFoldDB" id="A0A139WSW5"/>